<keyword evidence="4" id="KW-1185">Reference proteome</keyword>
<organism evidence="3 4">
    <name type="scientific">Zymoseptoria tritici (strain ST99CH_3D7)</name>
    <dbReference type="NCBI Taxonomy" id="1276538"/>
    <lineage>
        <taxon>Eukaryota</taxon>
        <taxon>Fungi</taxon>
        <taxon>Dikarya</taxon>
        <taxon>Ascomycota</taxon>
        <taxon>Pezizomycotina</taxon>
        <taxon>Dothideomycetes</taxon>
        <taxon>Dothideomycetidae</taxon>
        <taxon>Mycosphaerellales</taxon>
        <taxon>Mycosphaerellaceae</taxon>
        <taxon>Zymoseptoria</taxon>
    </lineage>
</organism>
<evidence type="ECO:0000256" key="2">
    <source>
        <dbReference type="SAM" id="MobiDB-lite"/>
    </source>
</evidence>
<evidence type="ECO:0000313" key="3">
    <source>
        <dbReference type="EMBL" id="SMQ51339.1"/>
    </source>
</evidence>
<dbReference type="Proteomes" id="UP000215127">
    <property type="component" value="Chromosome 5"/>
</dbReference>
<dbReference type="AlphaFoldDB" id="A0A1X7RVC9"/>
<reference evidence="3 4" key="1">
    <citation type="submission" date="2016-06" db="EMBL/GenBank/DDBJ databases">
        <authorList>
            <person name="Kjaerup R.B."/>
            <person name="Dalgaard T.S."/>
            <person name="Juul-Madsen H.R."/>
        </authorList>
    </citation>
    <scope>NUCLEOTIDE SEQUENCE [LARGE SCALE GENOMIC DNA]</scope>
</reference>
<accession>A0A1X7RVC9</accession>
<gene>
    <name evidence="3" type="ORF">ZT3D7_G6492</name>
</gene>
<proteinExistence type="predicted"/>
<evidence type="ECO:0000313" key="4">
    <source>
        <dbReference type="Proteomes" id="UP000215127"/>
    </source>
</evidence>
<name>A0A1X7RVC9_ZYMT9</name>
<keyword evidence="1" id="KW-0175">Coiled coil</keyword>
<feature type="compositionally biased region" description="Acidic residues" evidence="2">
    <location>
        <begin position="50"/>
        <end position="65"/>
    </location>
</feature>
<feature type="coiled-coil region" evidence="1">
    <location>
        <begin position="79"/>
        <end position="106"/>
    </location>
</feature>
<protein>
    <submittedName>
        <fullName evidence="3">Uncharacterized protein</fullName>
    </submittedName>
</protein>
<sequence>MSSAWTEGERRELNLQVARSDRRINAINLGIQMRQNRLNQVFQEIRQMEEADDLESSASESDSDEDTSRKALTLRHYASDAEKQRIARLKEDLARKRADTNRLALELLRERSFLNDVTYRKRWLEGLRTHHNGPRLFLGWARAMGYNIEGVR</sequence>
<dbReference type="EMBL" id="LT853696">
    <property type="protein sequence ID" value="SMQ51339.1"/>
    <property type="molecule type" value="Genomic_DNA"/>
</dbReference>
<feature type="region of interest" description="Disordered" evidence="2">
    <location>
        <begin position="49"/>
        <end position="71"/>
    </location>
</feature>
<evidence type="ECO:0000256" key="1">
    <source>
        <dbReference type="SAM" id="Coils"/>
    </source>
</evidence>